<keyword evidence="2" id="KW-0732">Signal</keyword>
<dbReference type="EMBL" id="FQVT01000006">
    <property type="protein sequence ID" value="SHG21741.1"/>
    <property type="molecule type" value="Genomic_DNA"/>
</dbReference>
<evidence type="ECO:0000313" key="4">
    <source>
        <dbReference type="Proteomes" id="UP000183945"/>
    </source>
</evidence>
<feature type="region of interest" description="Disordered" evidence="1">
    <location>
        <begin position="259"/>
        <end position="278"/>
    </location>
</feature>
<dbReference type="PANTHER" id="PTHR37835:SF1">
    <property type="entry name" value="ALPHA-CLOSTRIPAIN"/>
    <property type="match status" value="1"/>
</dbReference>
<feature type="chain" id="PRO_5013382074" description="Clostripain family protein" evidence="2">
    <location>
        <begin position="24"/>
        <end position="444"/>
    </location>
</feature>
<dbReference type="Proteomes" id="UP000183945">
    <property type="component" value="Unassembled WGS sequence"/>
</dbReference>
<gene>
    <name evidence="3" type="ORF">SAMN05444483_10689</name>
</gene>
<dbReference type="STRING" id="1073325.SAMN05444483_10689"/>
<dbReference type="Pfam" id="PF03415">
    <property type="entry name" value="Peptidase_C11"/>
    <property type="match status" value="1"/>
</dbReference>
<evidence type="ECO:0000256" key="2">
    <source>
        <dbReference type="SAM" id="SignalP"/>
    </source>
</evidence>
<reference evidence="4" key="1">
    <citation type="submission" date="2016-11" db="EMBL/GenBank/DDBJ databases">
        <authorList>
            <person name="Varghese N."/>
            <person name="Submissions S."/>
        </authorList>
    </citation>
    <scope>NUCLEOTIDE SEQUENCE [LARGE SCALE GENOMIC DNA]</scope>
    <source>
        <strain evidence="4">DSM 24579</strain>
    </source>
</reference>
<keyword evidence="4" id="KW-1185">Reference proteome</keyword>
<evidence type="ECO:0008006" key="5">
    <source>
        <dbReference type="Google" id="ProtNLM"/>
    </source>
</evidence>
<proteinExistence type="predicted"/>
<protein>
    <recommendedName>
        <fullName evidence="5">Clostripain family protein</fullName>
    </recommendedName>
</protein>
<feature type="compositionally biased region" description="Low complexity" evidence="1">
    <location>
        <begin position="261"/>
        <end position="272"/>
    </location>
</feature>
<dbReference type="RefSeq" id="WP_072879755.1">
    <property type="nucleotide sequence ID" value="NZ_FQVT01000006.1"/>
</dbReference>
<dbReference type="OrthoDB" id="5507507at2"/>
<accession>A0A1M5I0D7</accession>
<organism evidence="3 4">
    <name type="scientific">Salegentibacter echinorum</name>
    <dbReference type="NCBI Taxonomy" id="1073325"/>
    <lineage>
        <taxon>Bacteria</taxon>
        <taxon>Pseudomonadati</taxon>
        <taxon>Bacteroidota</taxon>
        <taxon>Flavobacteriia</taxon>
        <taxon>Flavobacteriales</taxon>
        <taxon>Flavobacteriaceae</taxon>
        <taxon>Salegentibacter</taxon>
    </lineage>
</organism>
<dbReference type="AlphaFoldDB" id="A0A1M5I0D7"/>
<name>A0A1M5I0D7_SALEC</name>
<feature type="signal peptide" evidence="2">
    <location>
        <begin position="1"/>
        <end position="23"/>
    </location>
</feature>
<dbReference type="Gene3D" id="3.40.50.11970">
    <property type="match status" value="1"/>
</dbReference>
<sequence length="444" mass="50238">MKQRIFSLLFFSFLILMNFSCEKDNESIPEDVSSHTSLIYIVADNNLYSFAANDIEEIITGYAEVKDPKNNKLLVYIDDKDAPRLLNMKIQNDEVVAEIIEEYPEQNSLNIGIMSKIMNRALSEFKADSYGLTLWSHGDGWLPGTEQENNDIAVRSFGEDSNNNIYTKGTRMDIKDLKKALEILPKFDYLLFDACDMQGVEVAYELRNITDYLISSPVEVPAFGANYVSMVPAYFSKSNKAEQIARAYYEEYAQNYDVGSNQNTTQKGNNNNVSTKGSRSNNKYEYGIAISVIKSAALEELARATKNVIQNASSNTLIKTENILSYDSNYYNFYYDMESFVASLADANSAVFKDWKQAYAESVPLFLTTPSTFSSYSNGGFGGKVSMAGATGVSIYIPNNKNFAQAFQWSRSSGESVLDSYYYYQDYYKTYEWYNAVGWDTIIE</sequence>
<evidence type="ECO:0000313" key="3">
    <source>
        <dbReference type="EMBL" id="SHG21741.1"/>
    </source>
</evidence>
<dbReference type="PANTHER" id="PTHR37835">
    <property type="entry name" value="ALPHA-CLOSTRIPAIN"/>
    <property type="match status" value="1"/>
</dbReference>
<dbReference type="InterPro" id="IPR005077">
    <property type="entry name" value="Peptidase_C11"/>
</dbReference>
<evidence type="ECO:0000256" key="1">
    <source>
        <dbReference type="SAM" id="MobiDB-lite"/>
    </source>
</evidence>